<evidence type="ECO:0000256" key="5">
    <source>
        <dbReference type="ARBA" id="ARBA00023136"/>
    </source>
</evidence>
<proteinExistence type="inferred from homology"/>
<evidence type="ECO:0000256" key="2">
    <source>
        <dbReference type="ARBA" id="ARBA00006824"/>
    </source>
</evidence>
<feature type="transmembrane region" description="Helical" evidence="6">
    <location>
        <begin position="129"/>
        <end position="150"/>
    </location>
</feature>
<dbReference type="Pfam" id="PF04117">
    <property type="entry name" value="Mpv17_PMP22"/>
    <property type="match status" value="1"/>
</dbReference>
<dbReference type="AlphaFoldDB" id="A0A976FH88"/>
<evidence type="ECO:0000256" key="3">
    <source>
        <dbReference type="ARBA" id="ARBA00022692"/>
    </source>
</evidence>
<name>A0A976FH88_BRELC</name>
<dbReference type="EMBL" id="SHOA02000014">
    <property type="protein sequence ID" value="TDH66712.1"/>
    <property type="molecule type" value="Genomic_DNA"/>
</dbReference>
<dbReference type="Proteomes" id="UP000294530">
    <property type="component" value="Unassembled WGS sequence"/>
</dbReference>
<dbReference type="PANTHER" id="PTHR11266:SF80">
    <property type="entry name" value="PEROXISOMAL MEMBRANE PROTEIN 2"/>
    <property type="match status" value="1"/>
</dbReference>
<protein>
    <recommendedName>
        <fullName evidence="9">Peroxisomal membrane protein MPV17</fullName>
    </recommendedName>
</protein>
<dbReference type="GO" id="GO:0005737">
    <property type="term" value="C:cytoplasm"/>
    <property type="evidence" value="ECO:0007669"/>
    <property type="project" value="TreeGrafter"/>
</dbReference>
<dbReference type="KEGG" id="blac:94350312"/>
<evidence type="ECO:0000313" key="7">
    <source>
        <dbReference type="EMBL" id="TDH66712.1"/>
    </source>
</evidence>
<evidence type="ECO:0000256" key="1">
    <source>
        <dbReference type="ARBA" id="ARBA00004141"/>
    </source>
</evidence>
<feature type="transmembrane region" description="Helical" evidence="6">
    <location>
        <begin position="90"/>
        <end position="109"/>
    </location>
</feature>
<evidence type="ECO:0000313" key="8">
    <source>
        <dbReference type="Proteomes" id="UP000294530"/>
    </source>
</evidence>
<keyword evidence="8" id="KW-1185">Reference proteome</keyword>
<dbReference type="OrthoDB" id="430207at2759"/>
<comment type="caution">
    <text evidence="7">The sequence shown here is derived from an EMBL/GenBank/DDBJ whole genome shotgun (WGS) entry which is preliminary data.</text>
</comment>
<sequence length="231" mass="25811">MLSVLQTNSRPAVARSALQLYKRTAFSTSSKPKKLRGFYRLWDAYASLLVTHPLSTKIVTGGTIAGLGDIGCQVLLEGERKDAKFDLKRTAIFTFLGGVAVSPILHVWYGFLGSRLPGISKATITKRLVLDQIIFAPVFLSIFLSSVQALEGHADDIQDKLRADWWPLTKANWVIWVPAQIINFRFVPATMQVLFSNVMGLVWNSYLSFVSHSEIPKTLFSEDKKIDNAKH</sequence>
<evidence type="ECO:0008006" key="9">
    <source>
        <dbReference type="Google" id="ProtNLM"/>
    </source>
</evidence>
<dbReference type="PANTHER" id="PTHR11266">
    <property type="entry name" value="PEROXISOMAL MEMBRANE PROTEIN 2, PXMP2 MPV17"/>
    <property type="match status" value="1"/>
</dbReference>
<comment type="similarity">
    <text evidence="2 6">Belongs to the peroxisomal membrane protein PXMP2/4 family.</text>
</comment>
<gene>
    <name evidence="7" type="ORF">CCR75_006573</name>
</gene>
<evidence type="ECO:0000256" key="4">
    <source>
        <dbReference type="ARBA" id="ARBA00022989"/>
    </source>
</evidence>
<dbReference type="GO" id="GO:0016020">
    <property type="term" value="C:membrane"/>
    <property type="evidence" value="ECO:0007669"/>
    <property type="project" value="UniProtKB-SubCell"/>
</dbReference>
<comment type="subcellular location">
    <subcellularLocation>
        <location evidence="1">Membrane</location>
        <topology evidence="1">Multi-pass membrane protein</topology>
    </subcellularLocation>
</comment>
<organism evidence="7 8">
    <name type="scientific">Bremia lactucae</name>
    <name type="common">Lettuce downy mildew</name>
    <dbReference type="NCBI Taxonomy" id="4779"/>
    <lineage>
        <taxon>Eukaryota</taxon>
        <taxon>Sar</taxon>
        <taxon>Stramenopiles</taxon>
        <taxon>Oomycota</taxon>
        <taxon>Peronosporomycetes</taxon>
        <taxon>Peronosporales</taxon>
        <taxon>Peronosporaceae</taxon>
        <taxon>Bremia</taxon>
    </lineage>
</organism>
<keyword evidence="5 6" id="KW-0472">Membrane</keyword>
<keyword evidence="3 6" id="KW-0812">Transmembrane</keyword>
<dbReference type="RefSeq" id="XP_067816211.1">
    <property type="nucleotide sequence ID" value="XM_067964641.1"/>
</dbReference>
<evidence type="ECO:0000256" key="6">
    <source>
        <dbReference type="RuleBase" id="RU363053"/>
    </source>
</evidence>
<dbReference type="GeneID" id="94350312"/>
<keyword evidence="4 6" id="KW-1133">Transmembrane helix</keyword>
<reference evidence="7 8" key="1">
    <citation type="journal article" date="2021" name="Genome Biol.">
        <title>AFLAP: assembly-free linkage analysis pipeline using k-mers from genome sequencing data.</title>
        <authorList>
            <person name="Fletcher K."/>
            <person name="Zhang L."/>
            <person name="Gil J."/>
            <person name="Han R."/>
            <person name="Cavanaugh K."/>
            <person name="Michelmore R."/>
        </authorList>
    </citation>
    <scope>NUCLEOTIDE SEQUENCE [LARGE SCALE GENOMIC DNA]</scope>
    <source>
        <strain evidence="7 8">SF5</strain>
    </source>
</reference>
<accession>A0A976FH88</accession>
<dbReference type="InterPro" id="IPR007248">
    <property type="entry name" value="Mpv17_PMP22"/>
</dbReference>